<dbReference type="GeneID" id="59329398"/>
<sequence>MSNIKENIRVDSGTEDELSAPSKLFCVTPRNSAAGQACPTGQGRTPFANLRHLAGLMRKPSTPRRRASSVGATTSRGSAVGALSAKSRTPGARRPLQEFLTTRSNPTTPHAIRALQQRRATPGRDRRKSRRMQRETPRDALRNLSKILALNSQPSSLPSHLEQNERRVTEGNNIEDGLELQRPGFSIAIEDRADEDDNFQLAPPRLSMQLEAGEQTGRSIEIGRRALDDQPPGRLSRGSFGTVRGSNLFDDPSALGLNDVSQPLFEGSVLQIAPDADEDDFGVLGGKSSSGDEREGLRRAMYKDHDRREGHSNRVQQARELEGEGKSPFILNIPVLQSRRSSAEANFPDEQQLGGLDKEPEQSVLNVRPTNSITKAKAGRRAPRPMKKSRQGFPYPSFPAGVTKNIASTFARSLGSKSTIIDKETLEAITEAIDQYFEQLSIDLGVFASHAGRRKIGENDVIAVMLRYVIPTLGPA</sequence>
<organism evidence="7 8">
    <name type="scientific">Letharia lupina</name>
    <dbReference type="NCBI Taxonomy" id="560253"/>
    <lineage>
        <taxon>Eukaryota</taxon>
        <taxon>Fungi</taxon>
        <taxon>Dikarya</taxon>
        <taxon>Ascomycota</taxon>
        <taxon>Pezizomycotina</taxon>
        <taxon>Lecanoromycetes</taxon>
        <taxon>OSLEUM clade</taxon>
        <taxon>Lecanoromycetidae</taxon>
        <taxon>Lecanorales</taxon>
        <taxon>Lecanorineae</taxon>
        <taxon>Parmeliaceae</taxon>
        <taxon>Letharia</taxon>
    </lineage>
</organism>
<dbReference type="GO" id="GO:0031297">
    <property type="term" value="P:replication fork processing"/>
    <property type="evidence" value="ECO:0007669"/>
    <property type="project" value="TreeGrafter"/>
</dbReference>
<feature type="region of interest" description="Disordered" evidence="5">
    <location>
        <begin position="57"/>
        <end position="140"/>
    </location>
</feature>
<dbReference type="RefSeq" id="XP_037152275.1">
    <property type="nucleotide sequence ID" value="XM_037291913.1"/>
</dbReference>
<dbReference type="GO" id="GO:0071821">
    <property type="term" value="C:FANCM-MHF complex"/>
    <property type="evidence" value="ECO:0007669"/>
    <property type="project" value="TreeGrafter"/>
</dbReference>
<evidence type="ECO:0000256" key="3">
    <source>
        <dbReference type="ARBA" id="ARBA00022454"/>
    </source>
</evidence>
<evidence type="ECO:0000313" key="7">
    <source>
        <dbReference type="EMBL" id="KAF6222929.1"/>
    </source>
</evidence>
<gene>
    <name evidence="7" type="ORF">HO133_000980</name>
</gene>
<dbReference type="PANTHER" id="PTHR22980:SF5">
    <property type="entry name" value="CENP-T_HISTONE H4 HISTONE FOLD DOMAIN-CONTAINING PROTEIN"/>
    <property type="match status" value="1"/>
</dbReference>
<evidence type="ECO:0000256" key="2">
    <source>
        <dbReference type="ARBA" id="ARBA00004286"/>
    </source>
</evidence>
<dbReference type="GO" id="GO:0003682">
    <property type="term" value="F:chromatin binding"/>
    <property type="evidence" value="ECO:0007669"/>
    <property type="project" value="TreeGrafter"/>
</dbReference>
<dbReference type="InterPro" id="IPR009072">
    <property type="entry name" value="Histone-fold"/>
</dbReference>
<feature type="region of interest" description="Disordered" evidence="5">
    <location>
        <begin position="375"/>
        <end position="395"/>
    </location>
</feature>
<comment type="subcellular location">
    <subcellularLocation>
        <location evidence="2">Chromosome</location>
    </subcellularLocation>
    <subcellularLocation>
        <location evidence="1">Nucleus</location>
    </subcellularLocation>
</comment>
<keyword evidence="3" id="KW-0158">Chromosome</keyword>
<dbReference type="InterPro" id="IPR035425">
    <property type="entry name" value="CENP-T/H4_C"/>
</dbReference>
<reference evidence="7 8" key="1">
    <citation type="journal article" date="2020" name="Genomics">
        <title>Complete, high-quality genomes from long-read metagenomic sequencing of two wolf lichen thalli reveals enigmatic genome architecture.</title>
        <authorList>
            <person name="McKenzie S.K."/>
            <person name="Walston R.F."/>
            <person name="Allen J.L."/>
        </authorList>
    </citation>
    <scope>NUCLEOTIDE SEQUENCE [LARGE SCALE GENOMIC DNA]</scope>
    <source>
        <strain evidence="7">WasteWater1</strain>
    </source>
</reference>
<dbReference type="GO" id="GO:0046982">
    <property type="term" value="F:protein heterodimerization activity"/>
    <property type="evidence" value="ECO:0007669"/>
    <property type="project" value="InterPro"/>
</dbReference>
<feature type="compositionally biased region" description="Polar residues" evidence="5">
    <location>
        <begin position="99"/>
        <end position="108"/>
    </location>
</feature>
<dbReference type="Pfam" id="PF15511">
    <property type="entry name" value="CENP-T_C"/>
    <property type="match status" value="1"/>
</dbReference>
<keyword evidence="4" id="KW-0539">Nucleus</keyword>
<evidence type="ECO:0000259" key="6">
    <source>
        <dbReference type="Pfam" id="PF15511"/>
    </source>
</evidence>
<dbReference type="Gene3D" id="1.10.20.10">
    <property type="entry name" value="Histone, subunit A"/>
    <property type="match status" value="1"/>
</dbReference>
<evidence type="ECO:0000256" key="5">
    <source>
        <dbReference type="SAM" id="MobiDB-lite"/>
    </source>
</evidence>
<protein>
    <recommendedName>
        <fullName evidence="6">CENP-T/Histone H4 histone fold domain-containing protein</fullName>
    </recommendedName>
</protein>
<dbReference type="Proteomes" id="UP000593566">
    <property type="component" value="Unassembled WGS sequence"/>
</dbReference>
<evidence type="ECO:0000256" key="1">
    <source>
        <dbReference type="ARBA" id="ARBA00004123"/>
    </source>
</evidence>
<dbReference type="GO" id="GO:0000712">
    <property type="term" value="P:resolution of meiotic recombination intermediates"/>
    <property type="evidence" value="ECO:0007669"/>
    <property type="project" value="TreeGrafter"/>
</dbReference>
<keyword evidence="8" id="KW-1185">Reference proteome</keyword>
<dbReference type="PANTHER" id="PTHR22980">
    <property type="entry name" value="CORTISTATIN"/>
    <property type="match status" value="1"/>
</dbReference>
<dbReference type="GO" id="GO:0005694">
    <property type="term" value="C:chromosome"/>
    <property type="evidence" value="ECO:0007669"/>
    <property type="project" value="UniProtKB-SubCell"/>
</dbReference>
<proteinExistence type="predicted"/>
<accession>A0A8H6CG87</accession>
<evidence type="ECO:0000313" key="8">
    <source>
        <dbReference type="Proteomes" id="UP000593566"/>
    </source>
</evidence>
<dbReference type="EMBL" id="JACCJB010000011">
    <property type="protein sequence ID" value="KAF6222929.1"/>
    <property type="molecule type" value="Genomic_DNA"/>
</dbReference>
<name>A0A8H6CG87_9LECA</name>
<dbReference type="SUPFAM" id="SSF47113">
    <property type="entry name" value="Histone-fold"/>
    <property type="match status" value="1"/>
</dbReference>
<feature type="compositionally biased region" description="Basic residues" evidence="5">
    <location>
        <begin position="377"/>
        <end position="390"/>
    </location>
</feature>
<dbReference type="AlphaFoldDB" id="A0A8H6CG87"/>
<comment type="caution">
    <text evidence="7">The sequence shown here is derived from an EMBL/GenBank/DDBJ whole genome shotgun (WGS) entry which is preliminary data.</text>
</comment>
<evidence type="ECO:0000256" key="4">
    <source>
        <dbReference type="ARBA" id="ARBA00023242"/>
    </source>
</evidence>
<feature type="domain" description="CENP-T/Histone H4 histone fold" evidence="6">
    <location>
        <begin position="392"/>
        <end position="467"/>
    </location>
</feature>